<keyword evidence="2" id="KW-1185">Reference proteome</keyword>
<comment type="caution">
    <text evidence="1">The sequence shown here is derived from an EMBL/GenBank/DDBJ whole genome shotgun (WGS) entry which is preliminary data.</text>
</comment>
<protein>
    <submittedName>
        <fullName evidence="1">Uncharacterized protein</fullName>
    </submittedName>
</protein>
<proteinExistence type="predicted"/>
<sequence>MPAGRSGVPIPGSGTYRKMTATPASISSVTSPSSICACSSENSRMVYSRRAWGVPHPYRGSGILPTGHALTISEKK</sequence>
<reference evidence="1 2" key="1">
    <citation type="journal article" date="2019" name="Int. J. Syst. Evol. Microbiol.">
        <title>The Global Catalogue of Microorganisms (GCM) 10K type strain sequencing project: providing services to taxonomists for standard genome sequencing and annotation.</title>
        <authorList>
            <consortium name="The Broad Institute Genomics Platform"/>
            <consortium name="The Broad Institute Genome Sequencing Center for Infectious Disease"/>
            <person name="Wu L."/>
            <person name="Ma J."/>
        </authorList>
    </citation>
    <scope>NUCLEOTIDE SEQUENCE [LARGE SCALE GENOMIC DNA]</scope>
    <source>
        <strain evidence="1 2">JCM 6242</strain>
    </source>
</reference>
<gene>
    <name evidence="1" type="ORF">GCM10010517_15920</name>
</gene>
<accession>A0ABN3VSM2</accession>
<evidence type="ECO:0000313" key="1">
    <source>
        <dbReference type="EMBL" id="GAA2857553.1"/>
    </source>
</evidence>
<name>A0ABN3VSM2_9ACTN</name>
<dbReference type="Proteomes" id="UP001500831">
    <property type="component" value="Unassembled WGS sequence"/>
</dbReference>
<dbReference type="EMBL" id="BAAAVI010000008">
    <property type="protein sequence ID" value="GAA2857553.1"/>
    <property type="molecule type" value="Genomic_DNA"/>
</dbReference>
<organism evidence="1 2">
    <name type="scientific">Streptosporangium fragile</name>
    <dbReference type="NCBI Taxonomy" id="46186"/>
    <lineage>
        <taxon>Bacteria</taxon>
        <taxon>Bacillati</taxon>
        <taxon>Actinomycetota</taxon>
        <taxon>Actinomycetes</taxon>
        <taxon>Streptosporangiales</taxon>
        <taxon>Streptosporangiaceae</taxon>
        <taxon>Streptosporangium</taxon>
    </lineage>
</organism>
<evidence type="ECO:0000313" key="2">
    <source>
        <dbReference type="Proteomes" id="UP001500831"/>
    </source>
</evidence>